<feature type="binding site" evidence="5">
    <location>
        <begin position="281"/>
        <end position="285"/>
    </location>
    <ligand>
        <name>ATP</name>
        <dbReference type="ChEBI" id="CHEBI:30616"/>
    </ligand>
</feature>
<dbReference type="Pfam" id="PF05189">
    <property type="entry name" value="RTC_insert"/>
    <property type="match status" value="1"/>
</dbReference>
<evidence type="ECO:0000259" key="8">
    <source>
        <dbReference type="Pfam" id="PF05189"/>
    </source>
</evidence>
<feature type="domain" description="RNA 3'-terminal phosphate cyclase" evidence="7">
    <location>
        <begin position="9"/>
        <end position="323"/>
    </location>
</feature>
<feature type="domain" description="RNA 3'-terminal phosphate cyclase insert" evidence="8">
    <location>
        <begin position="182"/>
        <end position="272"/>
    </location>
</feature>
<dbReference type="Pfam" id="PF01137">
    <property type="entry name" value="RTC"/>
    <property type="match status" value="1"/>
</dbReference>
<dbReference type="EC" id="6.5.1.4" evidence="5 6"/>
<evidence type="ECO:0000256" key="4">
    <source>
        <dbReference type="ARBA" id="ARBA00024481"/>
    </source>
</evidence>
<dbReference type="NCBIfam" id="TIGR03399">
    <property type="entry name" value="RNA_3prim_cycl"/>
    <property type="match status" value="1"/>
</dbReference>
<evidence type="ECO:0000256" key="5">
    <source>
        <dbReference type="HAMAP-Rule" id="MF_00200"/>
    </source>
</evidence>
<comment type="catalytic activity">
    <reaction evidence="4 5">
        <text>a 3'-end 3'-phospho-ribonucleotide-RNA + ATP = a 3'-end 2',3'-cyclophospho-ribonucleotide-RNA + AMP + diphosphate</text>
        <dbReference type="Rhea" id="RHEA:23976"/>
        <dbReference type="Rhea" id="RHEA-COMP:10463"/>
        <dbReference type="Rhea" id="RHEA-COMP:10464"/>
        <dbReference type="ChEBI" id="CHEBI:30616"/>
        <dbReference type="ChEBI" id="CHEBI:33019"/>
        <dbReference type="ChEBI" id="CHEBI:83062"/>
        <dbReference type="ChEBI" id="CHEBI:83064"/>
        <dbReference type="ChEBI" id="CHEBI:456215"/>
        <dbReference type="EC" id="6.5.1.4"/>
    </reaction>
</comment>
<dbReference type="InterPro" id="IPR017770">
    <property type="entry name" value="RNA3'_term_phos_cyc_type_1"/>
</dbReference>
<dbReference type="InterPro" id="IPR013792">
    <property type="entry name" value="RNA3'P_cycl/enolpyr_Trfase_a/b"/>
</dbReference>
<feature type="binding site" evidence="5">
    <location>
        <position position="100"/>
    </location>
    <ligand>
        <name>ATP</name>
        <dbReference type="ChEBI" id="CHEBI:30616"/>
    </ligand>
</feature>
<evidence type="ECO:0000313" key="10">
    <source>
        <dbReference type="Proteomes" id="UP001597425"/>
    </source>
</evidence>
<dbReference type="InterPro" id="IPR037136">
    <property type="entry name" value="RNA3'_phos_cyclase_dom_sf"/>
</dbReference>
<evidence type="ECO:0000259" key="7">
    <source>
        <dbReference type="Pfam" id="PF01137"/>
    </source>
</evidence>
<evidence type="ECO:0000256" key="2">
    <source>
        <dbReference type="ARBA" id="ARBA00022598"/>
    </source>
</evidence>
<organism evidence="9 10">
    <name type="scientific">Microbulbifer halophilus</name>
    <dbReference type="NCBI Taxonomy" id="453963"/>
    <lineage>
        <taxon>Bacteria</taxon>
        <taxon>Pseudomonadati</taxon>
        <taxon>Pseudomonadota</taxon>
        <taxon>Gammaproteobacteria</taxon>
        <taxon>Cellvibrionales</taxon>
        <taxon>Microbulbiferaceae</taxon>
        <taxon>Microbulbifer</taxon>
    </lineage>
</organism>
<dbReference type="InterPro" id="IPR000228">
    <property type="entry name" value="RNA3'_term_phos_cyc"/>
</dbReference>
<name>A0ABW5EH91_9GAMM</name>
<dbReference type="PANTHER" id="PTHR11096:SF0">
    <property type="entry name" value="RNA 3'-TERMINAL PHOSPHATE CYCLASE"/>
    <property type="match status" value="1"/>
</dbReference>
<dbReference type="InterPro" id="IPR036553">
    <property type="entry name" value="RPTC_insert"/>
</dbReference>
<dbReference type="RefSeq" id="WP_265722853.1">
    <property type="nucleotide sequence ID" value="NZ_JAPIVK010000030.1"/>
</dbReference>
<reference evidence="10" key="1">
    <citation type="journal article" date="2019" name="Int. J. Syst. Evol. Microbiol.">
        <title>The Global Catalogue of Microorganisms (GCM) 10K type strain sequencing project: providing services to taxonomists for standard genome sequencing and annotation.</title>
        <authorList>
            <consortium name="The Broad Institute Genomics Platform"/>
            <consortium name="The Broad Institute Genome Sequencing Center for Infectious Disease"/>
            <person name="Wu L."/>
            <person name="Ma J."/>
        </authorList>
    </citation>
    <scope>NUCLEOTIDE SEQUENCE [LARGE SCALE GENOMIC DNA]</scope>
    <source>
        <strain evidence="10">KCTC 12848</strain>
    </source>
</reference>
<feature type="active site" description="Tele-AMP-histidine intermediate" evidence="5">
    <location>
        <position position="306"/>
    </location>
</feature>
<keyword evidence="5" id="KW-0067">ATP-binding</keyword>
<comment type="subcellular location">
    <subcellularLocation>
        <location evidence="5">Cytoplasm</location>
    </subcellularLocation>
</comment>
<dbReference type="EMBL" id="JBHUJD010000020">
    <property type="protein sequence ID" value="MFD2311645.1"/>
    <property type="molecule type" value="Genomic_DNA"/>
</dbReference>
<comment type="caution">
    <text evidence="9">The sequence shown here is derived from an EMBL/GenBank/DDBJ whole genome shotgun (WGS) entry which is preliminary data.</text>
</comment>
<evidence type="ECO:0000256" key="3">
    <source>
        <dbReference type="ARBA" id="ARBA00022741"/>
    </source>
</evidence>
<dbReference type="Proteomes" id="UP001597425">
    <property type="component" value="Unassembled WGS sequence"/>
</dbReference>
<evidence type="ECO:0000256" key="1">
    <source>
        <dbReference type="ARBA" id="ARBA00009206"/>
    </source>
</evidence>
<dbReference type="Gene3D" id="3.65.10.20">
    <property type="entry name" value="RNA 3'-terminal phosphate cyclase domain"/>
    <property type="match status" value="1"/>
</dbReference>
<dbReference type="InterPro" id="IPR023797">
    <property type="entry name" value="RNA3'_phos_cyclase_dom"/>
</dbReference>
<proteinExistence type="inferred from homology"/>
<dbReference type="SUPFAM" id="SSF55205">
    <property type="entry name" value="EPT/RTPC-like"/>
    <property type="match status" value="1"/>
</dbReference>
<keyword evidence="5" id="KW-0963">Cytoplasm</keyword>
<dbReference type="PIRSF" id="PIRSF005378">
    <property type="entry name" value="RNA3'_term_phos_cycl_euk"/>
    <property type="match status" value="1"/>
</dbReference>
<evidence type="ECO:0000313" key="9">
    <source>
        <dbReference type="EMBL" id="MFD2311645.1"/>
    </source>
</evidence>
<sequence>MLVIDGSQGEGGGQIFRSSLTLSICLQKPVRIKNIRAGRRKPGLLRQHLACLRAGRDICGAEISGDQLGAMEVVFKPGLVRPGEYRFAIGSAGSTSLVFQTILLPLLLADGISEVCLEGGTHNPNAPSFDFIDRAFLPLISKMGYRAETELERFGFYPAGGGRWRARIRPVQQLKPLDLPERSAVLQQEALVTSSHIPAHIAERELQKIRNKCHWPEQSLHRRQVESAGPGNIVSLRVVSEQVAEVIEVVGEKQLSAERVAGRAVKALNQYLAADVPVGKHLADQLVLPMVLGKGGHFRTQQPSQHLLTNIEVIRQFTDIQVKLEQQSDLAWKVTV</sequence>
<dbReference type="HAMAP" id="MF_00200">
    <property type="entry name" value="RTC"/>
    <property type="match status" value="1"/>
</dbReference>
<dbReference type="GO" id="GO:0003963">
    <property type="term" value="F:RNA-3'-phosphate cyclase activity"/>
    <property type="evidence" value="ECO:0007669"/>
    <property type="project" value="UniProtKB-EC"/>
</dbReference>
<comment type="function">
    <text evidence="5">Catalyzes the conversion of 3'-phosphate to a 2',3'-cyclic phosphodiester at the end of RNA. The mechanism of action of the enzyme occurs in 3 steps: (A) adenylation of the enzyme by ATP; (B) transfer of adenylate to an RNA-N3'P to produce RNA-N3'PP5'A; (C) and attack of the adjacent 2'-hydroxyl on the 3'-phosphorus in the diester linkage to produce the cyclic end product. The biological role of this enzyme is unknown but it is likely to function in some aspects of cellular RNA processing.</text>
</comment>
<dbReference type="Gene3D" id="3.30.360.20">
    <property type="entry name" value="RNA 3'-terminal phosphate cyclase, insert domain"/>
    <property type="match status" value="1"/>
</dbReference>
<accession>A0ABW5EH91</accession>
<evidence type="ECO:0000256" key="6">
    <source>
        <dbReference type="NCBIfam" id="TIGR03399"/>
    </source>
</evidence>
<keyword evidence="2 5" id="KW-0436">Ligase</keyword>
<dbReference type="SUPFAM" id="SSF52913">
    <property type="entry name" value="RNA 3'-terminal phosphate cyclase, RPTC, insert domain"/>
    <property type="match status" value="1"/>
</dbReference>
<dbReference type="NCBIfam" id="NF003246">
    <property type="entry name" value="PRK04204.1-2"/>
    <property type="match status" value="1"/>
</dbReference>
<gene>
    <name evidence="5 9" type="primary">rtcA</name>
    <name evidence="9" type="ORF">ACFSKX_14550</name>
</gene>
<keyword evidence="10" id="KW-1185">Reference proteome</keyword>
<protein>
    <recommendedName>
        <fullName evidence="5 6">RNA 3'-terminal phosphate cyclase</fullName>
        <shortName evidence="5">RNA cyclase</shortName>
        <shortName evidence="5">RNA-3'-phosphate cyclase</shortName>
        <ecNumber evidence="5 6">6.5.1.4</ecNumber>
    </recommendedName>
</protein>
<dbReference type="InterPro" id="IPR013791">
    <property type="entry name" value="RNA3'-term_phos_cycl_insert"/>
</dbReference>
<comment type="similarity">
    <text evidence="1 5">Belongs to the RNA 3'-terminal cyclase family. Type 1 subfamily.</text>
</comment>
<dbReference type="NCBIfam" id="NF003247">
    <property type="entry name" value="PRK04204.1-3"/>
    <property type="match status" value="1"/>
</dbReference>
<keyword evidence="3 5" id="KW-0547">Nucleotide-binding</keyword>
<dbReference type="PANTHER" id="PTHR11096">
    <property type="entry name" value="RNA 3' TERMINAL PHOSPHATE CYCLASE"/>
    <property type="match status" value="1"/>
</dbReference>